<evidence type="ECO:0000313" key="2">
    <source>
        <dbReference type="Proteomes" id="UP001149163"/>
    </source>
</evidence>
<keyword evidence="2" id="KW-1185">Reference proteome</keyword>
<reference evidence="1" key="1">
    <citation type="submission" date="2022-11" db="EMBL/GenBank/DDBJ databases">
        <authorList>
            <person name="Petersen C."/>
        </authorList>
    </citation>
    <scope>NUCLEOTIDE SEQUENCE</scope>
    <source>
        <strain evidence="1">IBT 26290</strain>
    </source>
</reference>
<comment type="caution">
    <text evidence="1">The sequence shown here is derived from an EMBL/GenBank/DDBJ whole genome shotgun (WGS) entry which is preliminary data.</text>
</comment>
<dbReference type="AlphaFoldDB" id="A0A9W9LJM2"/>
<name>A0A9W9LJM2_9EURO</name>
<evidence type="ECO:0000313" key="1">
    <source>
        <dbReference type="EMBL" id="KAJ5160907.1"/>
    </source>
</evidence>
<organism evidence="1 2">
    <name type="scientific">Penicillium canariense</name>
    <dbReference type="NCBI Taxonomy" id="189055"/>
    <lineage>
        <taxon>Eukaryota</taxon>
        <taxon>Fungi</taxon>
        <taxon>Dikarya</taxon>
        <taxon>Ascomycota</taxon>
        <taxon>Pezizomycotina</taxon>
        <taxon>Eurotiomycetes</taxon>
        <taxon>Eurotiomycetidae</taxon>
        <taxon>Eurotiales</taxon>
        <taxon>Aspergillaceae</taxon>
        <taxon>Penicillium</taxon>
    </lineage>
</organism>
<sequence>MCQQLYVTYTSCTHTYVGRKERCEEAGLPTKYREYCKPRTEPVAWRKYRISEERREEKAGICPDCAISLQKEMVRLFRGREQAARDEEDAEKQGKARMAKEGKVWAFGLVRYQ</sequence>
<dbReference type="EMBL" id="JAPQKN010000004">
    <property type="protein sequence ID" value="KAJ5160907.1"/>
    <property type="molecule type" value="Genomic_DNA"/>
</dbReference>
<accession>A0A9W9LJM2</accession>
<dbReference type="GeneID" id="81429211"/>
<dbReference type="Proteomes" id="UP001149163">
    <property type="component" value="Unassembled WGS sequence"/>
</dbReference>
<dbReference type="OrthoDB" id="10516345at2759"/>
<reference evidence="1" key="2">
    <citation type="journal article" date="2023" name="IMA Fungus">
        <title>Comparative genomic study of the Penicillium genus elucidates a diverse pangenome and 15 lateral gene transfer events.</title>
        <authorList>
            <person name="Petersen C."/>
            <person name="Sorensen T."/>
            <person name="Nielsen M.R."/>
            <person name="Sondergaard T.E."/>
            <person name="Sorensen J.L."/>
            <person name="Fitzpatrick D.A."/>
            <person name="Frisvad J.C."/>
            <person name="Nielsen K.L."/>
        </authorList>
    </citation>
    <scope>NUCLEOTIDE SEQUENCE</scope>
    <source>
        <strain evidence="1">IBT 26290</strain>
    </source>
</reference>
<dbReference type="RefSeq" id="XP_056542464.1">
    <property type="nucleotide sequence ID" value="XM_056690035.1"/>
</dbReference>
<gene>
    <name evidence="1" type="ORF">N7482_007911</name>
</gene>
<proteinExistence type="predicted"/>
<protein>
    <submittedName>
        <fullName evidence="1">Uncharacterized protein</fullName>
    </submittedName>
</protein>